<dbReference type="InterPro" id="IPR050342">
    <property type="entry name" value="HMGB"/>
</dbReference>
<name>A0A2N8PFZ3_STRNR</name>
<comment type="caution">
    <text evidence="4">The sequence shown here is derived from an EMBL/GenBank/DDBJ whole genome shotgun (WGS) entry which is preliminary data.</text>
</comment>
<feature type="region of interest" description="Disordered" evidence="2">
    <location>
        <begin position="1"/>
        <end position="22"/>
    </location>
</feature>
<keyword evidence="5" id="KW-1185">Reference proteome</keyword>
<sequence>MFYSQANRGRVKNENPDVSLGQIGKTLGREWSELSEQAKVPYFKKAEGDKKRYEAEKARYDAGEGSL</sequence>
<dbReference type="SUPFAM" id="SSF47095">
    <property type="entry name" value="HMG-box"/>
    <property type="match status" value="1"/>
</dbReference>
<feature type="domain" description="HMG box" evidence="3">
    <location>
        <begin position="1"/>
        <end position="61"/>
    </location>
</feature>
<dbReference type="InterPro" id="IPR036910">
    <property type="entry name" value="HMG_box_dom_sf"/>
</dbReference>
<dbReference type="Proteomes" id="UP000236047">
    <property type="component" value="Unassembled WGS sequence"/>
</dbReference>
<dbReference type="EMBL" id="LJSN01000002">
    <property type="protein sequence ID" value="PNE39916.1"/>
    <property type="molecule type" value="Genomic_DNA"/>
</dbReference>
<dbReference type="PRINTS" id="PR00886">
    <property type="entry name" value="HIGHMOBLTY12"/>
</dbReference>
<dbReference type="GO" id="GO:0003677">
    <property type="term" value="F:DNA binding"/>
    <property type="evidence" value="ECO:0007669"/>
    <property type="project" value="UniProtKB-KW"/>
</dbReference>
<dbReference type="AlphaFoldDB" id="A0A2N8PFZ3"/>
<evidence type="ECO:0000313" key="5">
    <source>
        <dbReference type="Proteomes" id="UP000236047"/>
    </source>
</evidence>
<dbReference type="PANTHER" id="PTHR48112">
    <property type="entry name" value="HIGH MOBILITY GROUP PROTEIN DSP1"/>
    <property type="match status" value="1"/>
</dbReference>
<accession>A0A2N8PFZ3</accession>
<proteinExistence type="predicted"/>
<gene>
    <name evidence="4" type="ORF">AOB60_02105</name>
</gene>
<evidence type="ECO:0000313" key="4">
    <source>
        <dbReference type="EMBL" id="PNE39916.1"/>
    </source>
</evidence>
<reference evidence="5" key="1">
    <citation type="submission" date="2015-09" db="EMBL/GenBank/DDBJ databases">
        <authorList>
            <person name="Graham D.E."/>
            <person name="Mahan K.M."/>
            <person name="Klingeman D.M."/>
            <person name="Fida T."/>
            <person name="Giannone R.J."/>
            <person name="Hettich R.L."/>
            <person name="Parry R.J."/>
            <person name="Spain J.C."/>
        </authorList>
    </citation>
    <scope>NUCLEOTIDE SEQUENCE [LARGE SCALE GENOMIC DNA]</scope>
    <source>
        <strain evidence="5">JCM 4701</strain>
    </source>
</reference>
<dbReference type="PROSITE" id="PS50118">
    <property type="entry name" value="HMG_BOX_2"/>
    <property type="match status" value="1"/>
</dbReference>
<dbReference type="SMART" id="SM00398">
    <property type="entry name" value="HMG"/>
    <property type="match status" value="1"/>
</dbReference>
<dbReference type="PANTHER" id="PTHR48112:SF22">
    <property type="entry name" value="MITOCHONDRIAL TRANSCRIPTION FACTOR A, ISOFORM B"/>
    <property type="match status" value="1"/>
</dbReference>
<evidence type="ECO:0000256" key="1">
    <source>
        <dbReference type="ARBA" id="ARBA00023125"/>
    </source>
</evidence>
<dbReference type="Gene3D" id="1.10.30.10">
    <property type="entry name" value="High mobility group box domain"/>
    <property type="match status" value="1"/>
</dbReference>
<protein>
    <recommendedName>
        <fullName evidence="3">HMG box domain-containing protein</fullName>
    </recommendedName>
</protein>
<evidence type="ECO:0000259" key="3">
    <source>
        <dbReference type="PROSITE" id="PS50118"/>
    </source>
</evidence>
<dbReference type="InterPro" id="IPR009071">
    <property type="entry name" value="HMG_box_dom"/>
</dbReference>
<evidence type="ECO:0000256" key="2">
    <source>
        <dbReference type="SAM" id="MobiDB-lite"/>
    </source>
</evidence>
<keyword evidence="1" id="KW-0238">DNA-binding</keyword>
<organism evidence="4 5">
    <name type="scientific">Streptomyces noursei</name>
    <name type="common">Streptomyces albulus</name>
    <dbReference type="NCBI Taxonomy" id="1971"/>
    <lineage>
        <taxon>Bacteria</taxon>
        <taxon>Bacillati</taxon>
        <taxon>Actinomycetota</taxon>
        <taxon>Actinomycetes</taxon>
        <taxon>Kitasatosporales</taxon>
        <taxon>Streptomycetaceae</taxon>
        <taxon>Streptomyces</taxon>
    </lineage>
</organism>
<dbReference type="Pfam" id="PF00505">
    <property type="entry name" value="HMG_box"/>
    <property type="match status" value="1"/>
</dbReference>